<dbReference type="GO" id="GO:0046872">
    <property type="term" value="F:metal ion binding"/>
    <property type="evidence" value="ECO:0007669"/>
    <property type="project" value="UniProtKB-KW"/>
</dbReference>
<comment type="cofactor">
    <cofactor evidence="3">
        <name>FMN</name>
        <dbReference type="ChEBI" id="CHEBI:58210"/>
    </cofactor>
    <text evidence="3">Binds 1 FMN per subunit.</text>
</comment>
<keyword evidence="2 3" id="KW-0456">Lyase</keyword>
<organism evidence="8 9">
    <name type="scientific">Desulfoglaeba alkanexedens ALDC</name>
    <dbReference type="NCBI Taxonomy" id="980445"/>
    <lineage>
        <taxon>Bacteria</taxon>
        <taxon>Pseudomonadati</taxon>
        <taxon>Thermodesulfobacteriota</taxon>
        <taxon>Syntrophobacteria</taxon>
        <taxon>Syntrophobacterales</taxon>
        <taxon>Syntrophobacteraceae</taxon>
        <taxon>Desulfoglaeba</taxon>
    </lineage>
</organism>
<feature type="binding site" evidence="3">
    <location>
        <position position="322"/>
    </location>
    <ligand>
        <name>CTP</name>
        <dbReference type="ChEBI" id="CHEBI:37563"/>
    </ligand>
</feature>
<dbReference type="KEGG" id="dax:FDQ92_02750"/>
<dbReference type="GO" id="GO:0004632">
    <property type="term" value="F:phosphopantothenate--cysteine ligase activity"/>
    <property type="evidence" value="ECO:0007669"/>
    <property type="project" value="UniProtKB-UniRule"/>
</dbReference>
<feature type="binding site" evidence="3">
    <location>
        <position position="336"/>
    </location>
    <ligand>
        <name>CTP</name>
        <dbReference type="ChEBI" id="CHEBI:37563"/>
    </ligand>
</feature>
<comment type="similarity">
    <text evidence="3 4">In the C-terminal section; belongs to the PPC synthetase family.</text>
</comment>
<dbReference type="PANTHER" id="PTHR14359:SF6">
    <property type="entry name" value="PHOSPHOPANTOTHENOYLCYSTEINE DECARBOXYLASE"/>
    <property type="match status" value="1"/>
</dbReference>
<evidence type="ECO:0000256" key="2">
    <source>
        <dbReference type="ARBA" id="ARBA00023239"/>
    </source>
</evidence>
<feature type="region of interest" description="Phosphopantothenate--cysteine ligase" evidence="3">
    <location>
        <begin position="189"/>
        <end position="429"/>
    </location>
</feature>
<dbReference type="OrthoDB" id="9802554at2"/>
<gene>
    <name evidence="3 8" type="primary">coaBC</name>
    <name evidence="8" type="ORF">FDQ92_02750</name>
</gene>
<comment type="pathway">
    <text evidence="3 4">Cofactor biosynthesis; coenzyme A biosynthesis; CoA from (R)-pantothenate: step 3/5.</text>
</comment>
<keyword evidence="3 4" id="KW-0436">Ligase</keyword>
<dbReference type="GO" id="GO:0015937">
    <property type="term" value="P:coenzyme A biosynthetic process"/>
    <property type="evidence" value="ECO:0007669"/>
    <property type="project" value="UniProtKB-UniRule"/>
</dbReference>
<comment type="function">
    <text evidence="3">Catalyzes two sequential steps in the biosynthesis of coenzyme A. In the first step cysteine is conjugated to 4'-phosphopantothenate to form 4-phosphopantothenoylcysteine. In the second step the latter compound is decarboxylated to form 4'-phosphopantotheine.</text>
</comment>
<dbReference type="InterPro" id="IPR007085">
    <property type="entry name" value="DNA/pantothenate-metab_flavo_C"/>
</dbReference>
<dbReference type="SUPFAM" id="SSF102645">
    <property type="entry name" value="CoaB-like"/>
    <property type="match status" value="1"/>
</dbReference>
<reference evidence="8 9" key="2">
    <citation type="submission" date="2019-05" db="EMBL/GenBank/DDBJ databases">
        <authorList>
            <person name="Suflita J.M."/>
            <person name="Marks C.R."/>
        </authorList>
    </citation>
    <scope>NUCLEOTIDE SEQUENCE [LARGE SCALE GENOMIC DNA]</scope>
    <source>
        <strain evidence="8 9">ALDC</strain>
    </source>
</reference>
<sequence length="429" mass="45279">MLSGKTILMGVSGGIAAYKAAELVRLLILEGASVQVVMTANAQRFVTALTFQALSGQLVCTDLFDLGAESEIGHIQVARRTHLALVAPATANVIAKMAAGIADDYLTTVLLAVTAPVAVCPAMNTKMYEHPATQRNLAILRDRGVHVVDPGVGSLACGEEGAGRLADLEIIVEAARRLVTPQSLSGRKILVSAGPTWEPFDPVRFITNPSSGKMGYALAAEASRRGAETHLVSGPSVLCPPSGVRFHGVVTAEEMNRVVSDLAPAMDAVIMAAAVSDFRPEKAAPQKTKKDSNDLTVRLVRTPDILDGLGSRKPAGQVLVGFAAETENLLENAAEKLVRKNLDIIVANDLTQPDSGFRCDTNQVKILFRDGSIEDLPCMTKQDVARRVLDRIESLFAARERSSEPEAAAGGLASPGPASSPRARTGCES</sequence>
<dbReference type="SUPFAM" id="SSF52507">
    <property type="entry name" value="Homo-oligomeric flavin-containing Cys decarboxylases, HFCD"/>
    <property type="match status" value="1"/>
</dbReference>
<feature type="compositionally biased region" description="Low complexity" evidence="5">
    <location>
        <begin position="405"/>
        <end position="421"/>
    </location>
</feature>
<dbReference type="InterPro" id="IPR005252">
    <property type="entry name" value="CoaBC"/>
</dbReference>
<feature type="binding site" evidence="3">
    <location>
        <position position="340"/>
    </location>
    <ligand>
        <name>CTP</name>
        <dbReference type="ChEBI" id="CHEBI:37563"/>
    </ligand>
</feature>
<dbReference type="UniPathway" id="UPA00241">
    <property type="reaction ID" value="UER00353"/>
</dbReference>
<evidence type="ECO:0000313" key="8">
    <source>
        <dbReference type="EMBL" id="QCQ23412.1"/>
    </source>
</evidence>
<keyword evidence="3" id="KW-0511">Multifunctional enzyme</keyword>
<feature type="domain" description="DNA/pantothenate metabolism flavoprotein C-terminal" evidence="7">
    <location>
        <begin position="184"/>
        <end position="394"/>
    </location>
</feature>
<keyword evidence="3" id="KW-0479">Metal-binding</keyword>
<dbReference type="HAMAP" id="MF_02225">
    <property type="entry name" value="CoaBC"/>
    <property type="match status" value="1"/>
</dbReference>
<feature type="region of interest" description="Disordered" evidence="5">
    <location>
        <begin position="400"/>
        <end position="429"/>
    </location>
</feature>
<keyword evidence="9" id="KW-1185">Reference proteome</keyword>
<comment type="similarity">
    <text evidence="3 4">In the N-terminal section; belongs to the HFCD (homo-oligomeric flavin containing Cys decarboxylase) superfamily.</text>
</comment>
<feature type="active site" description="Proton donor" evidence="3">
    <location>
        <position position="157"/>
    </location>
</feature>
<dbReference type="EC" id="4.1.1.36" evidence="3"/>
<evidence type="ECO:0000256" key="3">
    <source>
        <dbReference type="HAMAP-Rule" id="MF_02225"/>
    </source>
</evidence>
<evidence type="ECO:0000256" key="5">
    <source>
        <dbReference type="SAM" id="MobiDB-lite"/>
    </source>
</evidence>
<evidence type="ECO:0000313" key="9">
    <source>
        <dbReference type="Proteomes" id="UP000298602"/>
    </source>
</evidence>
<dbReference type="Pfam" id="PF04127">
    <property type="entry name" value="DFP"/>
    <property type="match status" value="1"/>
</dbReference>
<dbReference type="EC" id="6.3.2.5" evidence="3"/>
<dbReference type="AlphaFoldDB" id="A0A4P8L9S6"/>
<keyword evidence="1 3" id="KW-0210">Decarboxylase</keyword>
<comment type="function">
    <text evidence="4">Catalyzes two steps in the biosynthesis of coenzyme A. In the first step cysteine is conjugated to 4'-phosphopantothenate to form 4-phosphopantothenoylcysteine, in the latter compound is decarboxylated to form 4'-phosphopantotheine.</text>
</comment>
<keyword evidence="3 4" id="KW-0285">Flavoprotein</keyword>
<dbReference type="NCBIfam" id="TIGR00521">
    <property type="entry name" value="coaBC_dfp"/>
    <property type="match status" value="1"/>
</dbReference>
<dbReference type="GO" id="GO:0004633">
    <property type="term" value="F:phosphopantothenoylcysteine decarboxylase activity"/>
    <property type="evidence" value="ECO:0007669"/>
    <property type="project" value="UniProtKB-UniRule"/>
</dbReference>
<comment type="caution">
    <text evidence="3">Lacks conserved residue(s) required for the propagation of feature annotation.</text>
</comment>
<evidence type="ECO:0000256" key="1">
    <source>
        <dbReference type="ARBA" id="ARBA00022793"/>
    </source>
</evidence>
<feature type="binding site" evidence="3">
    <location>
        <position position="277"/>
    </location>
    <ligand>
        <name>CTP</name>
        <dbReference type="ChEBI" id="CHEBI:37563"/>
    </ligand>
</feature>
<keyword evidence="3 4" id="KW-0288">FMN</keyword>
<reference evidence="8 9" key="1">
    <citation type="submission" date="2019-05" db="EMBL/GenBank/DDBJ databases">
        <title>The Complete Genome Sequence of the n-alkane-degrading Desulfoglaeba alkanexedens ALDC reveals multiple alkylsuccinate synthase gene clusters.</title>
        <authorList>
            <person name="Callaghan A.V."/>
            <person name="Davidova I.A."/>
            <person name="Duncan K.E."/>
            <person name="Morris B."/>
            <person name="McInerney M.J."/>
        </authorList>
    </citation>
    <scope>NUCLEOTIDE SEQUENCE [LARGE SCALE GENOMIC DNA]</scope>
    <source>
        <strain evidence="8 9">ALDC</strain>
    </source>
</reference>
<name>A0A4P8L9S6_9BACT</name>
<keyword evidence="3" id="KW-0460">Magnesium</keyword>
<comment type="catalytic activity">
    <reaction evidence="3 4">
        <text>(R)-4'-phosphopantothenate + L-cysteine + CTP = N-[(R)-4-phosphopantothenoyl]-L-cysteine + CMP + diphosphate + H(+)</text>
        <dbReference type="Rhea" id="RHEA:19397"/>
        <dbReference type="ChEBI" id="CHEBI:10986"/>
        <dbReference type="ChEBI" id="CHEBI:15378"/>
        <dbReference type="ChEBI" id="CHEBI:33019"/>
        <dbReference type="ChEBI" id="CHEBI:35235"/>
        <dbReference type="ChEBI" id="CHEBI:37563"/>
        <dbReference type="ChEBI" id="CHEBI:59458"/>
        <dbReference type="ChEBI" id="CHEBI:60377"/>
        <dbReference type="EC" id="6.3.2.5"/>
    </reaction>
</comment>
<dbReference type="Pfam" id="PF02441">
    <property type="entry name" value="Flavoprotein"/>
    <property type="match status" value="1"/>
</dbReference>
<accession>A0A4P8L9S6</accession>
<dbReference type="GO" id="GO:0010181">
    <property type="term" value="F:FMN binding"/>
    <property type="evidence" value="ECO:0007669"/>
    <property type="project" value="UniProtKB-UniRule"/>
</dbReference>
<comment type="catalytic activity">
    <reaction evidence="3 4">
        <text>N-[(R)-4-phosphopantothenoyl]-L-cysteine + H(+) = (R)-4'-phosphopantetheine + CO2</text>
        <dbReference type="Rhea" id="RHEA:16793"/>
        <dbReference type="ChEBI" id="CHEBI:15378"/>
        <dbReference type="ChEBI" id="CHEBI:16526"/>
        <dbReference type="ChEBI" id="CHEBI:59458"/>
        <dbReference type="ChEBI" id="CHEBI:61723"/>
        <dbReference type="EC" id="4.1.1.36"/>
    </reaction>
</comment>
<proteinExistence type="inferred from homology"/>
<dbReference type="Proteomes" id="UP000298602">
    <property type="component" value="Chromosome"/>
</dbReference>
<feature type="domain" description="Flavoprotein" evidence="6">
    <location>
        <begin position="5"/>
        <end position="174"/>
    </location>
</feature>
<dbReference type="Gene3D" id="3.40.50.10300">
    <property type="entry name" value="CoaB-like"/>
    <property type="match status" value="1"/>
</dbReference>
<dbReference type="EMBL" id="CP040098">
    <property type="protein sequence ID" value="QCQ23412.1"/>
    <property type="molecule type" value="Genomic_DNA"/>
</dbReference>
<comment type="cofactor">
    <cofactor evidence="3">
        <name>Mg(2+)</name>
        <dbReference type="ChEBI" id="CHEBI:18420"/>
    </cofactor>
</comment>
<evidence type="ECO:0000259" key="6">
    <source>
        <dbReference type="Pfam" id="PF02441"/>
    </source>
</evidence>
<feature type="binding site" evidence="3">
    <location>
        <begin position="303"/>
        <end position="306"/>
    </location>
    <ligand>
        <name>CTP</name>
        <dbReference type="ChEBI" id="CHEBI:37563"/>
    </ligand>
</feature>
<dbReference type="GO" id="GO:0015941">
    <property type="term" value="P:pantothenate catabolic process"/>
    <property type="evidence" value="ECO:0007669"/>
    <property type="project" value="InterPro"/>
</dbReference>
<dbReference type="InterPro" id="IPR035929">
    <property type="entry name" value="CoaB-like_sf"/>
</dbReference>
<dbReference type="Gene3D" id="3.40.50.1950">
    <property type="entry name" value="Flavin prenyltransferase-like"/>
    <property type="match status" value="1"/>
</dbReference>
<evidence type="ECO:0000256" key="4">
    <source>
        <dbReference type="RuleBase" id="RU364078"/>
    </source>
</evidence>
<dbReference type="PANTHER" id="PTHR14359">
    <property type="entry name" value="HOMO-OLIGOMERIC FLAVIN CONTAINING CYS DECARBOXYLASE FAMILY"/>
    <property type="match status" value="1"/>
</dbReference>
<feature type="region of interest" description="Phosphopantothenoylcysteine decarboxylase" evidence="3">
    <location>
        <begin position="1"/>
        <end position="188"/>
    </location>
</feature>
<dbReference type="InterPro" id="IPR036551">
    <property type="entry name" value="Flavin_trans-like"/>
</dbReference>
<dbReference type="InterPro" id="IPR003382">
    <property type="entry name" value="Flavoprotein"/>
</dbReference>
<feature type="binding site" evidence="3">
    <location>
        <position position="287"/>
    </location>
    <ligand>
        <name>CTP</name>
        <dbReference type="ChEBI" id="CHEBI:37563"/>
    </ligand>
</feature>
<dbReference type="GO" id="GO:0071513">
    <property type="term" value="C:phosphopantothenoylcysteine decarboxylase complex"/>
    <property type="evidence" value="ECO:0007669"/>
    <property type="project" value="TreeGrafter"/>
</dbReference>
<comment type="pathway">
    <text evidence="3 4">Cofactor biosynthesis; coenzyme A biosynthesis; CoA from (R)-pantothenate: step 2/5.</text>
</comment>
<evidence type="ECO:0000259" key="7">
    <source>
        <dbReference type="Pfam" id="PF04127"/>
    </source>
</evidence>
<protein>
    <recommendedName>
        <fullName evidence="3">Coenzyme A biosynthesis bifunctional protein CoaBC</fullName>
    </recommendedName>
    <alternativeName>
        <fullName evidence="3">DNA/pantothenate metabolism flavoprotein</fullName>
    </alternativeName>
    <alternativeName>
        <fullName evidence="3">Phosphopantothenoylcysteine synthetase/decarboxylase</fullName>
        <shortName evidence="3">PPCS-PPCDC</shortName>
    </alternativeName>
    <domain>
        <recommendedName>
            <fullName evidence="3">Phosphopantothenoylcysteine decarboxylase</fullName>
            <shortName evidence="3">PPC decarboxylase</shortName>
            <shortName evidence="3">PPC-DC</shortName>
            <ecNumber evidence="3">4.1.1.36</ecNumber>
        </recommendedName>
        <alternativeName>
            <fullName evidence="3">CoaC</fullName>
        </alternativeName>
    </domain>
    <domain>
        <recommendedName>
            <fullName evidence="3">Phosphopantothenate--cysteine ligase</fullName>
            <ecNumber evidence="3">6.3.2.5</ecNumber>
        </recommendedName>
        <alternativeName>
            <fullName evidence="3">CoaB</fullName>
        </alternativeName>
        <alternativeName>
            <fullName evidence="3">Phosphopantothenoylcysteine synthetase</fullName>
            <shortName evidence="3">PPC synthetase</shortName>
            <shortName evidence="3">PPC-S</shortName>
        </alternativeName>
    </domain>
</protein>